<comment type="caution">
    <text evidence="2">The sequence shown here is derived from an EMBL/GenBank/DDBJ whole genome shotgun (WGS) entry which is preliminary data.</text>
</comment>
<protein>
    <recommendedName>
        <fullName evidence="4">Transposase MuDR plant domain-containing protein</fullName>
    </recommendedName>
</protein>
<name>A0A2I0JLL5_PUNGR</name>
<dbReference type="EMBL" id="PGOL01001531">
    <property type="protein sequence ID" value="PKI57127.1"/>
    <property type="molecule type" value="Genomic_DNA"/>
</dbReference>
<reference evidence="2 3" key="1">
    <citation type="submission" date="2017-11" db="EMBL/GenBank/DDBJ databases">
        <title>De-novo sequencing of pomegranate (Punica granatum L.) genome.</title>
        <authorList>
            <person name="Akparov Z."/>
            <person name="Amiraslanov A."/>
            <person name="Hajiyeva S."/>
            <person name="Abbasov M."/>
            <person name="Kaur K."/>
            <person name="Hamwieh A."/>
            <person name="Solovyev V."/>
            <person name="Salamov A."/>
            <person name="Braich B."/>
            <person name="Kosarev P."/>
            <person name="Mahmoud A."/>
            <person name="Hajiyev E."/>
            <person name="Babayeva S."/>
            <person name="Izzatullayeva V."/>
            <person name="Mammadov A."/>
            <person name="Mammadov A."/>
            <person name="Sharifova S."/>
            <person name="Ojaghi J."/>
            <person name="Eynullazada K."/>
            <person name="Bayramov B."/>
            <person name="Abdulazimova A."/>
            <person name="Shahmuradov I."/>
        </authorList>
    </citation>
    <scope>NUCLEOTIDE SEQUENCE [LARGE SCALE GENOMIC DNA]</scope>
    <source>
        <strain evidence="3">cv. AG2017</strain>
        <tissue evidence="2">Leaf</tissue>
    </source>
</reference>
<feature type="region of interest" description="Disordered" evidence="1">
    <location>
        <begin position="1"/>
        <end position="39"/>
    </location>
</feature>
<gene>
    <name evidence="2" type="ORF">CRG98_022417</name>
</gene>
<dbReference type="Proteomes" id="UP000233551">
    <property type="component" value="Unassembled WGS sequence"/>
</dbReference>
<keyword evidence="3" id="KW-1185">Reference proteome</keyword>
<feature type="compositionally biased region" description="Basic and acidic residues" evidence="1">
    <location>
        <begin position="1"/>
        <end position="20"/>
    </location>
</feature>
<sequence>MERMRPEVRDRDEENDDMKFEQSTQPGLEKMESANANVETSRVRVRKKFVVVKKRKQKEKGNINIAMERQVDFMKNDKARVRAYCVEKKDNDGCQWKIYRGLNKKTNTYQVMTYDPEHTCARKIENKLAIKEWIVEKLIPWLRTQ</sequence>
<accession>A0A2I0JLL5</accession>
<evidence type="ECO:0008006" key="4">
    <source>
        <dbReference type="Google" id="ProtNLM"/>
    </source>
</evidence>
<evidence type="ECO:0000313" key="2">
    <source>
        <dbReference type="EMBL" id="PKI57127.1"/>
    </source>
</evidence>
<organism evidence="2 3">
    <name type="scientific">Punica granatum</name>
    <name type="common">Pomegranate</name>
    <dbReference type="NCBI Taxonomy" id="22663"/>
    <lineage>
        <taxon>Eukaryota</taxon>
        <taxon>Viridiplantae</taxon>
        <taxon>Streptophyta</taxon>
        <taxon>Embryophyta</taxon>
        <taxon>Tracheophyta</taxon>
        <taxon>Spermatophyta</taxon>
        <taxon>Magnoliopsida</taxon>
        <taxon>eudicotyledons</taxon>
        <taxon>Gunneridae</taxon>
        <taxon>Pentapetalae</taxon>
        <taxon>rosids</taxon>
        <taxon>malvids</taxon>
        <taxon>Myrtales</taxon>
        <taxon>Lythraceae</taxon>
        <taxon>Punica</taxon>
    </lineage>
</organism>
<dbReference type="AlphaFoldDB" id="A0A2I0JLL5"/>
<evidence type="ECO:0000256" key="1">
    <source>
        <dbReference type="SAM" id="MobiDB-lite"/>
    </source>
</evidence>
<proteinExistence type="predicted"/>
<evidence type="ECO:0000313" key="3">
    <source>
        <dbReference type="Proteomes" id="UP000233551"/>
    </source>
</evidence>